<evidence type="ECO:0000256" key="4">
    <source>
        <dbReference type="ARBA" id="ARBA00022984"/>
    </source>
</evidence>
<sequence length="364" mass="37884">MAAIAIFDSGIGGTTVCDAVRERAPWADIIYVADHAFGPYGERSLEEVRARTEVLARYLASAGVEVIVIACNSASAAALQHLRASLRDVAFVGMEPAVKPAASITTVGVVGVMATGATFQGELFRSLVGKHGEGVEIVEQACPGLAAAIEHGEDVGPLLDRYLAPIIDAGADVVVLGCTHYPLIRDAIERRLPEGVEVIDPTTSVARRTLDVAHDAGIDLEGTASTRWWTTSTDEDRDDDRDWETIDIPGSGKAAVRVSETSVVALAGDLTAMSVDAVVNAANIELLHGGGIALAIARAGGPTIDEESHRWIATYGPLEPGVAALTSAGVMPSSYVIHVAGPIYTPGQDNEGLLAAAVFAALDM</sequence>
<dbReference type="Gene3D" id="3.40.220.10">
    <property type="entry name" value="Leucine Aminopeptidase, subunit E, domain 1"/>
    <property type="match status" value="1"/>
</dbReference>
<dbReference type="PANTHER" id="PTHR21198:SF2">
    <property type="entry name" value="GLUTAMATE RACEMASE"/>
    <property type="match status" value="1"/>
</dbReference>
<dbReference type="GO" id="GO:0008881">
    <property type="term" value="F:glutamate racemase activity"/>
    <property type="evidence" value="ECO:0007669"/>
    <property type="project" value="UniProtKB-EC"/>
</dbReference>
<dbReference type="InterPro" id="IPR043472">
    <property type="entry name" value="Macro_dom-like"/>
</dbReference>
<evidence type="ECO:0000256" key="5">
    <source>
        <dbReference type="ARBA" id="ARBA00023235"/>
    </source>
</evidence>
<dbReference type="SMART" id="SM00506">
    <property type="entry name" value="A1pp"/>
    <property type="match status" value="1"/>
</dbReference>
<evidence type="ECO:0000256" key="1">
    <source>
        <dbReference type="ARBA" id="ARBA00001602"/>
    </source>
</evidence>
<gene>
    <name evidence="8" type="ORF">MNBD_ACTINO01-441</name>
</gene>
<evidence type="ECO:0000259" key="7">
    <source>
        <dbReference type="PROSITE" id="PS51154"/>
    </source>
</evidence>
<dbReference type="SUPFAM" id="SSF53681">
    <property type="entry name" value="Aspartate/glutamate racemase"/>
    <property type="match status" value="2"/>
</dbReference>
<dbReference type="InterPro" id="IPR018187">
    <property type="entry name" value="Asp/Glu_racemase_AS_1"/>
</dbReference>
<evidence type="ECO:0000313" key="8">
    <source>
        <dbReference type="EMBL" id="VAV95657.1"/>
    </source>
</evidence>
<evidence type="ECO:0000256" key="3">
    <source>
        <dbReference type="ARBA" id="ARBA00022960"/>
    </source>
</evidence>
<dbReference type="InterPro" id="IPR002589">
    <property type="entry name" value="Macro_dom"/>
</dbReference>
<proteinExistence type="inferred from homology"/>
<dbReference type="InterPro" id="IPR033134">
    <property type="entry name" value="Asp/Glu_racemase_AS_2"/>
</dbReference>
<dbReference type="PROSITE" id="PS51154">
    <property type="entry name" value="MACRO"/>
    <property type="match status" value="1"/>
</dbReference>
<dbReference type="Pfam" id="PF01661">
    <property type="entry name" value="Macro"/>
    <property type="match status" value="1"/>
</dbReference>
<dbReference type="GO" id="GO:0009252">
    <property type="term" value="P:peptidoglycan biosynthetic process"/>
    <property type="evidence" value="ECO:0007669"/>
    <property type="project" value="UniProtKB-KW"/>
</dbReference>
<dbReference type="EC" id="5.1.1.3" evidence="2"/>
<accession>A0A3B0RTZ1</accession>
<dbReference type="InterPro" id="IPR001920">
    <property type="entry name" value="Asp/Glu_race"/>
</dbReference>
<dbReference type="PANTHER" id="PTHR21198">
    <property type="entry name" value="GLUTAMATE RACEMASE"/>
    <property type="match status" value="1"/>
</dbReference>
<keyword evidence="5 8" id="KW-0413">Isomerase</keyword>
<dbReference type="InterPro" id="IPR015942">
    <property type="entry name" value="Asp/Glu/hydantoin_racemase"/>
</dbReference>
<dbReference type="InterPro" id="IPR004391">
    <property type="entry name" value="Glu_race"/>
</dbReference>
<dbReference type="GO" id="GO:0071555">
    <property type="term" value="P:cell wall organization"/>
    <property type="evidence" value="ECO:0007669"/>
    <property type="project" value="UniProtKB-KW"/>
</dbReference>
<dbReference type="AlphaFoldDB" id="A0A3B0RTZ1"/>
<dbReference type="PROSITE" id="PS00924">
    <property type="entry name" value="ASP_GLU_RACEMASE_2"/>
    <property type="match status" value="1"/>
</dbReference>
<evidence type="ECO:0000256" key="2">
    <source>
        <dbReference type="ARBA" id="ARBA00013090"/>
    </source>
</evidence>
<organism evidence="8">
    <name type="scientific">hydrothermal vent metagenome</name>
    <dbReference type="NCBI Taxonomy" id="652676"/>
    <lineage>
        <taxon>unclassified sequences</taxon>
        <taxon>metagenomes</taxon>
        <taxon>ecological metagenomes</taxon>
    </lineage>
</organism>
<dbReference type="SUPFAM" id="SSF52949">
    <property type="entry name" value="Macro domain-like"/>
    <property type="match status" value="1"/>
</dbReference>
<keyword evidence="6" id="KW-0961">Cell wall biogenesis/degradation</keyword>
<evidence type="ECO:0000256" key="6">
    <source>
        <dbReference type="ARBA" id="ARBA00023316"/>
    </source>
</evidence>
<dbReference type="GO" id="GO:0008360">
    <property type="term" value="P:regulation of cell shape"/>
    <property type="evidence" value="ECO:0007669"/>
    <property type="project" value="UniProtKB-KW"/>
</dbReference>
<dbReference type="HAMAP" id="MF_00258">
    <property type="entry name" value="Glu_racemase"/>
    <property type="match status" value="1"/>
</dbReference>
<dbReference type="EMBL" id="UOEI01000154">
    <property type="protein sequence ID" value="VAV95657.1"/>
    <property type="molecule type" value="Genomic_DNA"/>
</dbReference>
<dbReference type="PROSITE" id="PS00923">
    <property type="entry name" value="ASP_GLU_RACEMASE_1"/>
    <property type="match status" value="1"/>
</dbReference>
<name>A0A3B0RTZ1_9ZZZZ</name>
<comment type="catalytic activity">
    <reaction evidence="1">
        <text>L-glutamate = D-glutamate</text>
        <dbReference type="Rhea" id="RHEA:12813"/>
        <dbReference type="ChEBI" id="CHEBI:29985"/>
        <dbReference type="ChEBI" id="CHEBI:29986"/>
        <dbReference type="EC" id="5.1.1.3"/>
    </reaction>
</comment>
<reference evidence="8" key="1">
    <citation type="submission" date="2018-06" db="EMBL/GenBank/DDBJ databases">
        <authorList>
            <person name="Zhirakovskaya E."/>
        </authorList>
    </citation>
    <scope>NUCLEOTIDE SEQUENCE</scope>
</reference>
<dbReference type="Pfam" id="PF01177">
    <property type="entry name" value="Asp_Glu_race"/>
    <property type="match status" value="1"/>
</dbReference>
<feature type="non-terminal residue" evidence="8">
    <location>
        <position position="364"/>
    </location>
</feature>
<keyword evidence="4" id="KW-0573">Peptidoglycan synthesis</keyword>
<dbReference type="NCBIfam" id="TIGR00067">
    <property type="entry name" value="glut_race"/>
    <property type="match status" value="1"/>
</dbReference>
<protein>
    <recommendedName>
        <fullName evidence="2">glutamate racemase</fullName>
        <ecNumber evidence="2">5.1.1.3</ecNumber>
    </recommendedName>
</protein>
<feature type="domain" description="Macro" evidence="7">
    <location>
        <begin position="250"/>
        <end position="364"/>
    </location>
</feature>
<keyword evidence="3" id="KW-0133">Cell shape</keyword>
<dbReference type="Gene3D" id="3.40.50.1860">
    <property type="match status" value="2"/>
</dbReference>